<dbReference type="Gene3D" id="3.30.470.10">
    <property type="match status" value="1"/>
</dbReference>
<evidence type="ECO:0000256" key="10">
    <source>
        <dbReference type="RuleBase" id="RU004516"/>
    </source>
</evidence>
<accession>A0ABD3MMR0</accession>
<evidence type="ECO:0000256" key="5">
    <source>
        <dbReference type="ARBA" id="ARBA00022679"/>
    </source>
</evidence>
<dbReference type="InterPro" id="IPR018300">
    <property type="entry name" value="Aminotrans_IV_CS"/>
</dbReference>
<dbReference type="PROSITE" id="PS00770">
    <property type="entry name" value="AA_TRANSFER_CLASS_4"/>
    <property type="match status" value="1"/>
</dbReference>
<dbReference type="Gene3D" id="3.20.10.10">
    <property type="entry name" value="D-amino Acid Aminotransferase, subunit A, domain 2"/>
    <property type="match status" value="1"/>
</dbReference>
<dbReference type="Proteomes" id="UP001530293">
    <property type="component" value="Unassembled WGS sequence"/>
</dbReference>
<feature type="modified residue" description="N6-(pyridoxal phosphate)lysine" evidence="8">
    <location>
        <position position="250"/>
    </location>
</feature>
<keyword evidence="7 11" id="KW-0100">Branched-chain amino acid biosynthesis</keyword>
<evidence type="ECO:0000256" key="1">
    <source>
        <dbReference type="ARBA" id="ARBA00001933"/>
    </source>
</evidence>
<evidence type="ECO:0000313" key="13">
    <source>
        <dbReference type="Proteomes" id="UP001530293"/>
    </source>
</evidence>
<dbReference type="NCBIfam" id="TIGR01123">
    <property type="entry name" value="ilvE_II"/>
    <property type="match status" value="1"/>
</dbReference>
<dbReference type="InterPro" id="IPR036038">
    <property type="entry name" value="Aminotransferase-like"/>
</dbReference>
<proteinExistence type="inferred from homology"/>
<dbReference type="GO" id="GO:0004084">
    <property type="term" value="F:branched-chain-amino-acid transaminase activity"/>
    <property type="evidence" value="ECO:0007669"/>
    <property type="project" value="UniProtKB-EC"/>
</dbReference>
<dbReference type="SUPFAM" id="SSF56752">
    <property type="entry name" value="D-aminoacid aminotransferase-like PLP-dependent enzymes"/>
    <property type="match status" value="1"/>
</dbReference>
<dbReference type="InterPro" id="IPR005786">
    <property type="entry name" value="B_amino_transII"/>
</dbReference>
<evidence type="ECO:0000313" key="12">
    <source>
        <dbReference type="EMBL" id="KAL3765331.1"/>
    </source>
</evidence>
<dbReference type="InterPro" id="IPR043132">
    <property type="entry name" value="BCAT-like_C"/>
</dbReference>
<name>A0ABD3MMR0_9STRA</name>
<dbReference type="InterPro" id="IPR043131">
    <property type="entry name" value="BCAT-like_N"/>
</dbReference>
<evidence type="ECO:0000256" key="2">
    <source>
        <dbReference type="ARBA" id="ARBA00009320"/>
    </source>
</evidence>
<evidence type="ECO:0000256" key="3">
    <source>
        <dbReference type="ARBA" id="ARBA00022576"/>
    </source>
</evidence>
<dbReference type="InterPro" id="IPR033939">
    <property type="entry name" value="BCAT_family"/>
</dbReference>
<organism evidence="12 13">
    <name type="scientific">Discostella pseudostelligera</name>
    <dbReference type="NCBI Taxonomy" id="259834"/>
    <lineage>
        <taxon>Eukaryota</taxon>
        <taxon>Sar</taxon>
        <taxon>Stramenopiles</taxon>
        <taxon>Ochrophyta</taxon>
        <taxon>Bacillariophyta</taxon>
        <taxon>Coscinodiscophyceae</taxon>
        <taxon>Thalassiosirophycidae</taxon>
        <taxon>Stephanodiscales</taxon>
        <taxon>Stephanodiscaceae</taxon>
        <taxon>Discostella</taxon>
    </lineage>
</organism>
<evidence type="ECO:0000256" key="6">
    <source>
        <dbReference type="ARBA" id="ARBA00022898"/>
    </source>
</evidence>
<evidence type="ECO:0000256" key="8">
    <source>
        <dbReference type="PIRSR" id="PIRSR006468-1"/>
    </source>
</evidence>
<evidence type="ECO:0000256" key="11">
    <source>
        <dbReference type="RuleBase" id="RU004517"/>
    </source>
</evidence>
<dbReference type="EC" id="2.6.1.42" evidence="11"/>
<keyword evidence="5 11" id="KW-0808">Transferase</keyword>
<keyword evidence="13" id="KW-1185">Reference proteome</keyword>
<keyword evidence="3 11" id="KW-0032">Aminotransferase</keyword>
<reference evidence="12 13" key="1">
    <citation type="submission" date="2024-10" db="EMBL/GenBank/DDBJ databases">
        <title>Updated reference genomes for cyclostephanoid diatoms.</title>
        <authorList>
            <person name="Roberts W.R."/>
            <person name="Alverson A.J."/>
        </authorList>
    </citation>
    <scope>NUCLEOTIDE SEQUENCE [LARGE SCALE GENOMIC DNA]</scope>
    <source>
        <strain evidence="12 13">AJA232-27</strain>
    </source>
</reference>
<protein>
    <recommendedName>
        <fullName evidence="11">Branched-chain-amino-acid aminotransferase</fullName>
        <ecNumber evidence="11">2.6.1.42</ecNumber>
    </recommendedName>
</protein>
<evidence type="ECO:0000256" key="4">
    <source>
        <dbReference type="ARBA" id="ARBA00022605"/>
    </source>
</evidence>
<evidence type="ECO:0000256" key="7">
    <source>
        <dbReference type="ARBA" id="ARBA00023304"/>
    </source>
</evidence>
<keyword evidence="4 11" id="KW-0028">Amino-acid biosynthesis</keyword>
<comment type="catalytic activity">
    <reaction evidence="11">
        <text>L-leucine + 2-oxoglutarate = 4-methyl-2-oxopentanoate + L-glutamate</text>
        <dbReference type="Rhea" id="RHEA:18321"/>
        <dbReference type="ChEBI" id="CHEBI:16810"/>
        <dbReference type="ChEBI" id="CHEBI:17865"/>
        <dbReference type="ChEBI" id="CHEBI:29985"/>
        <dbReference type="ChEBI" id="CHEBI:57427"/>
        <dbReference type="EC" id="2.6.1.42"/>
    </reaction>
</comment>
<dbReference type="GO" id="GO:0008652">
    <property type="term" value="P:amino acid biosynthetic process"/>
    <property type="evidence" value="ECO:0007669"/>
    <property type="project" value="UniProtKB-KW"/>
</dbReference>
<comment type="caution">
    <text evidence="12">The sequence shown here is derived from an EMBL/GenBank/DDBJ whole genome shotgun (WGS) entry which is preliminary data.</text>
</comment>
<dbReference type="AlphaFoldDB" id="A0ABD3MMR0"/>
<dbReference type="PANTHER" id="PTHR11825">
    <property type="entry name" value="SUBGROUP IIII AMINOTRANSFERASE"/>
    <property type="match status" value="1"/>
</dbReference>
<comment type="similarity">
    <text evidence="2 9">Belongs to the class-IV pyridoxal-phosphate-dependent aminotransferase family.</text>
</comment>
<dbReference type="EMBL" id="JALLBG020000096">
    <property type="protein sequence ID" value="KAL3765331.1"/>
    <property type="molecule type" value="Genomic_DNA"/>
</dbReference>
<comment type="cofactor">
    <cofactor evidence="1 10">
        <name>pyridoxal 5'-phosphate</name>
        <dbReference type="ChEBI" id="CHEBI:597326"/>
    </cofactor>
</comment>
<dbReference type="PIRSF" id="PIRSF006468">
    <property type="entry name" value="BCAT1"/>
    <property type="match status" value="1"/>
</dbReference>
<dbReference type="InterPro" id="IPR001544">
    <property type="entry name" value="Aminotrans_IV"/>
</dbReference>
<dbReference type="GO" id="GO:0009082">
    <property type="term" value="P:branched-chain amino acid biosynthetic process"/>
    <property type="evidence" value="ECO:0007669"/>
    <property type="project" value="UniProtKB-KW"/>
</dbReference>
<gene>
    <name evidence="12" type="ORF">ACHAWU_002249</name>
</gene>
<comment type="catalytic activity">
    <reaction evidence="11">
        <text>L-isoleucine + 2-oxoglutarate = (S)-3-methyl-2-oxopentanoate + L-glutamate</text>
        <dbReference type="Rhea" id="RHEA:24801"/>
        <dbReference type="ChEBI" id="CHEBI:16810"/>
        <dbReference type="ChEBI" id="CHEBI:29985"/>
        <dbReference type="ChEBI" id="CHEBI:35146"/>
        <dbReference type="ChEBI" id="CHEBI:58045"/>
        <dbReference type="EC" id="2.6.1.42"/>
    </reaction>
</comment>
<keyword evidence="6 10" id="KW-0663">Pyridoxal phosphate</keyword>
<evidence type="ECO:0000256" key="9">
    <source>
        <dbReference type="RuleBase" id="RU004106"/>
    </source>
</evidence>
<sequence length="413" mass="45402">MMHSILPRQALRLLHTVSPPSSSSSSLSITAVTAAATTTRRAISSSQLSIDPLTSDQLNSLHSKLPPKETLKFGKTFAPHMLQIYYNKEKGGWQSPTIVPFQDLKLSPASAALHYGLECFEGMKAYKSINDESDLRLFRPELNMKRLKDSMARLAMPGFDFDPQELIHCIGKLVRLDQDWIPSGKGYSLYLRPTVIATHPYLGLSPPDELLLYVITSPVGPYYASGFNPVRLTTDNPYVRAWPGGAGASKVGGNYASTIMPGALANARGYSQILWIFGEDEHVTEVGAMNVFFLLEKENGNRELVTPPLTRGDILPGVTRQSILELTKTWGEFDVVERSITMPEIQDVGSRGRLIEAFGAGTAAVVTPISAIQYKGQDIEIDAPGDLTKRLFSDLMDIQYGEVEGPKGWSVRI</sequence>
<comment type="catalytic activity">
    <reaction evidence="11">
        <text>L-valine + 2-oxoglutarate = 3-methyl-2-oxobutanoate + L-glutamate</text>
        <dbReference type="Rhea" id="RHEA:24813"/>
        <dbReference type="ChEBI" id="CHEBI:11851"/>
        <dbReference type="ChEBI" id="CHEBI:16810"/>
        <dbReference type="ChEBI" id="CHEBI:29985"/>
        <dbReference type="ChEBI" id="CHEBI:57762"/>
        <dbReference type="EC" id="2.6.1.42"/>
    </reaction>
</comment>
<dbReference type="PANTHER" id="PTHR11825:SF44">
    <property type="entry name" value="BRANCHED-CHAIN-AMINO-ACID AMINOTRANSFERASE"/>
    <property type="match status" value="1"/>
</dbReference>
<dbReference type="Pfam" id="PF01063">
    <property type="entry name" value="Aminotran_4"/>
    <property type="match status" value="1"/>
</dbReference>
<dbReference type="CDD" id="cd01557">
    <property type="entry name" value="BCAT_beta_family"/>
    <property type="match status" value="1"/>
</dbReference>
<dbReference type="NCBIfam" id="NF009897">
    <property type="entry name" value="PRK13357.1"/>
    <property type="match status" value="1"/>
</dbReference>